<dbReference type="HOGENOM" id="CLU_547043_0_0_2"/>
<name>D7E9Z2_METEZ</name>
<gene>
    <name evidence="1" type="ordered locus">Metev_1567</name>
</gene>
<dbReference type="EMBL" id="CP002069">
    <property type="protein sequence ID" value="ADI74414.1"/>
    <property type="molecule type" value="Genomic_DNA"/>
</dbReference>
<dbReference type="AlphaFoldDB" id="D7E9Z2"/>
<protein>
    <submittedName>
        <fullName evidence="1">Uncharacterized protein</fullName>
    </submittedName>
</protein>
<keyword evidence="2" id="KW-1185">Reference proteome</keyword>
<accession>D7E9Z2</accession>
<evidence type="ECO:0000313" key="2">
    <source>
        <dbReference type="Proteomes" id="UP000000391"/>
    </source>
</evidence>
<dbReference type="OrthoDB" id="121920at2157"/>
<dbReference type="KEGG" id="mev:Metev_1567"/>
<proteinExistence type="predicted"/>
<dbReference type="RefSeq" id="WP_013194979.1">
    <property type="nucleotide sequence ID" value="NC_014253.1"/>
</dbReference>
<sequence precursor="true">MRKICIKTVIAIQLIILLSLVSFTATAEQPPEPPLIVKGDVEINDEPAPEGTQITAKLDGELIAKSTIEKEGEYELHFLKMDDYTGITFNVAGIEYNPDSDTITNLNDADPTKAVYVNLSVEQPPVTVKGNVEINGNPAPAGTNILAKLNNSLIGNSTVKTQGDYEIQLLNKDNYEGIIFNVSDITTQLNTKSLEKLNNASPGSTININLSVISGEPSAERNLPEEVIIDEEFNATVNVTGVRNSSITETVPDDFKYVGSTIPESNVILNGNKITFKLEKSTRFKYTLKAPMTVEPYTKDNCKFNGTLNDGDTKQCQICGDTELDVVHPDGIVLYPGARNMVSVPYALNNSSVDHVFSDVNYTAVSYWNASAEMWEPASELEPLRAYQVVVSDDCEGVQVISESRLKPSDKLAPPASMAVEAGNTYAVGYTGTQDRRTIADTLNPSIKNKYETVTGPYINGTPLYDTVNYDYKMSKCYGYWVTIKEDGTLHGFGYSTN</sequence>
<evidence type="ECO:0000313" key="1">
    <source>
        <dbReference type="EMBL" id="ADI74414.1"/>
    </source>
</evidence>
<organism evidence="1 2">
    <name type="scientific">Methanohalobium evestigatum (strain ATCC BAA-1072 / DSM 3721 / NBRC 107634 / OCM 161 / Z-7303)</name>
    <dbReference type="NCBI Taxonomy" id="644295"/>
    <lineage>
        <taxon>Archaea</taxon>
        <taxon>Methanobacteriati</taxon>
        <taxon>Methanobacteriota</taxon>
        <taxon>Stenosarchaea group</taxon>
        <taxon>Methanomicrobia</taxon>
        <taxon>Methanosarcinales</taxon>
        <taxon>Methanosarcinaceae</taxon>
        <taxon>Methanohalobium</taxon>
    </lineage>
</organism>
<reference evidence="1 2" key="1">
    <citation type="submission" date="2010-06" db="EMBL/GenBank/DDBJ databases">
        <title>Complete sequence chromosome of Methanohalobium evestigatum Z-7303.</title>
        <authorList>
            <consortium name="US DOE Joint Genome Institute"/>
            <person name="Lucas S."/>
            <person name="Copeland A."/>
            <person name="Lapidus A."/>
            <person name="Cheng J.-F."/>
            <person name="Bruce D."/>
            <person name="Goodwin L."/>
            <person name="Pitluck S."/>
            <person name="Saunders E."/>
            <person name="Detter J.C."/>
            <person name="Han C."/>
            <person name="Tapia R."/>
            <person name="Land M."/>
            <person name="Hauser L."/>
            <person name="Kyrpides N."/>
            <person name="Mikhailova N."/>
            <person name="Sieprawska-Lupa M."/>
            <person name="Whitman W.B."/>
            <person name="Anderson I."/>
            <person name="Woyke T."/>
        </authorList>
    </citation>
    <scope>NUCLEOTIDE SEQUENCE [LARGE SCALE GENOMIC DNA]</scope>
    <source>
        <strain evidence="2">ATCC BAA-1072 / DSM 3721 / NBRC 107634 / OCM 161 / Z-7303</strain>
    </source>
</reference>
<dbReference type="Proteomes" id="UP000000391">
    <property type="component" value="Chromosome"/>
</dbReference>
<dbReference type="STRING" id="644295.Metev_1567"/>
<dbReference type="GeneID" id="9347207"/>